<dbReference type="InterPro" id="IPR042226">
    <property type="entry name" value="eFR1_2_sf"/>
</dbReference>
<gene>
    <name evidence="1" type="ORF">FC093_22995</name>
</gene>
<sequence>MNNSKQSDSRKYFKALSSLLLNYDEILVFGPGKSQEQFQHYLQEDAQFNSKKITIDSAEHLTDPQMIAKVRNFFKSRQSYLFKTALF</sequence>
<evidence type="ECO:0000313" key="2">
    <source>
        <dbReference type="Proteomes" id="UP000305848"/>
    </source>
</evidence>
<reference evidence="1 2" key="1">
    <citation type="submission" date="2019-05" db="EMBL/GenBank/DDBJ databases">
        <title>Panacibacter sp. strain 17mud1-8 Genome sequencing and assembly.</title>
        <authorList>
            <person name="Chhetri G."/>
        </authorList>
    </citation>
    <scope>NUCLEOTIDE SEQUENCE [LARGE SCALE GENOMIC DNA]</scope>
    <source>
        <strain evidence="1 2">17mud1-8</strain>
    </source>
</reference>
<protein>
    <submittedName>
        <fullName evidence="1">Uncharacterized protein</fullName>
    </submittedName>
</protein>
<dbReference type="Gene3D" id="3.30.420.60">
    <property type="entry name" value="eRF1 domain 2"/>
    <property type="match status" value="1"/>
</dbReference>
<name>A0A4U3KRY6_9BACT</name>
<organism evidence="1 2">
    <name type="scientific">Ilyomonas limi</name>
    <dbReference type="NCBI Taxonomy" id="2575867"/>
    <lineage>
        <taxon>Bacteria</taxon>
        <taxon>Pseudomonadati</taxon>
        <taxon>Bacteroidota</taxon>
        <taxon>Chitinophagia</taxon>
        <taxon>Chitinophagales</taxon>
        <taxon>Chitinophagaceae</taxon>
        <taxon>Ilyomonas</taxon>
    </lineage>
</organism>
<keyword evidence="2" id="KW-1185">Reference proteome</keyword>
<dbReference type="SUPFAM" id="SSF53137">
    <property type="entry name" value="Translational machinery components"/>
    <property type="match status" value="1"/>
</dbReference>
<accession>A0A4U3KRY6</accession>
<evidence type="ECO:0000313" key="1">
    <source>
        <dbReference type="EMBL" id="TKK64214.1"/>
    </source>
</evidence>
<proteinExistence type="predicted"/>
<dbReference type="Proteomes" id="UP000305848">
    <property type="component" value="Unassembled WGS sequence"/>
</dbReference>
<dbReference type="OrthoDB" id="1122364at2"/>
<dbReference type="AlphaFoldDB" id="A0A4U3KRY6"/>
<dbReference type="EMBL" id="SZQL01000039">
    <property type="protein sequence ID" value="TKK64214.1"/>
    <property type="molecule type" value="Genomic_DNA"/>
</dbReference>
<dbReference type="RefSeq" id="WP_137264173.1">
    <property type="nucleotide sequence ID" value="NZ_SZQL01000039.1"/>
</dbReference>
<comment type="caution">
    <text evidence="1">The sequence shown here is derived from an EMBL/GenBank/DDBJ whole genome shotgun (WGS) entry which is preliminary data.</text>
</comment>